<protein>
    <submittedName>
        <fullName evidence="2">Protein CONTINUOUS VASCULAR RING 1</fullName>
    </submittedName>
</protein>
<reference evidence="2 3" key="1">
    <citation type="journal article" date="2016" name="DNA Res.">
        <title>The draft genome of MD-2 pineapple using hybrid error correction of long reads.</title>
        <authorList>
            <person name="Redwan R.M."/>
            <person name="Saidin A."/>
            <person name="Kumar S.V."/>
        </authorList>
    </citation>
    <scope>NUCLEOTIDE SEQUENCE [LARGE SCALE GENOMIC DNA]</scope>
    <source>
        <strain evidence="3">cv. MD2</strain>
        <tissue evidence="2">Leaf</tissue>
    </source>
</reference>
<feature type="compositionally biased region" description="Basic residues" evidence="1">
    <location>
        <begin position="46"/>
        <end position="55"/>
    </location>
</feature>
<sequence>MMGEPKVSTMAMANRERDRELLIAVAGESSDDPDSKPSSSAAAAAAHHHHHHHHSGREAFHNVLRSWASKKFMTGCKALSLDLLSKEDLAS</sequence>
<evidence type="ECO:0000313" key="3">
    <source>
        <dbReference type="Proteomes" id="UP000092600"/>
    </source>
</evidence>
<comment type="caution">
    <text evidence="2">The sequence shown here is derived from an EMBL/GenBank/DDBJ whole genome shotgun (WGS) entry which is preliminary data.</text>
</comment>
<evidence type="ECO:0000256" key="1">
    <source>
        <dbReference type="SAM" id="MobiDB-lite"/>
    </source>
</evidence>
<feature type="region of interest" description="Disordered" evidence="1">
    <location>
        <begin position="1"/>
        <end position="59"/>
    </location>
</feature>
<proteinExistence type="predicted"/>
<dbReference type="STRING" id="4615.A0A199VTJ8"/>
<organism evidence="2 3">
    <name type="scientific">Ananas comosus</name>
    <name type="common">Pineapple</name>
    <name type="synonym">Ananas ananas</name>
    <dbReference type="NCBI Taxonomy" id="4615"/>
    <lineage>
        <taxon>Eukaryota</taxon>
        <taxon>Viridiplantae</taxon>
        <taxon>Streptophyta</taxon>
        <taxon>Embryophyta</taxon>
        <taxon>Tracheophyta</taxon>
        <taxon>Spermatophyta</taxon>
        <taxon>Magnoliopsida</taxon>
        <taxon>Liliopsida</taxon>
        <taxon>Poales</taxon>
        <taxon>Bromeliaceae</taxon>
        <taxon>Bromelioideae</taxon>
        <taxon>Ananas</taxon>
    </lineage>
</organism>
<gene>
    <name evidence="2" type="ORF">ACMD2_05359</name>
</gene>
<dbReference type="EMBL" id="LSRQ01000843">
    <property type="protein sequence ID" value="OAY80547.1"/>
    <property type="molecule type" value="Genomic_DNA"/>
</dbReference>
<dbReference type="AlphaFoldDB" id="A0A199VTJ8"/>
<name>A0A199VTJ8_ANACO</name>
<dbReference type="Proteomes" id="UP000092600">
    <property type="component" value="Unassembled WGS sequence"/>
</dbReference>
<accession>A0A199VTJ8</accession>
<evidence type="ECO:0000313" key="2">
    <source>
        <dbReference type="EMBL" id="OAY80547.1"/>
    </source>
</evidence>